<dbReference type="NCBIfam" id="NF009114">
    <property type="entry name" value="PRK12464.1"/>
    <property type="match status" value="1"/>
</dbReference>
<dbReference type="SUPFAM" id="SSF55347">
    <property type="entry name" value="Glyceraldehyde-3-phosphate dehydrogenase-like, C-terminal domain"/>
    <property type="match status" value="1"/>
</dbReference>
<dbReference type="InterPro" id="IPR003821">
    <property type="entry name" value="DXP_reductoisomerase"/>
</dbReference>
<feature type="binding site" evidence="9">
    <location>
        <position position="215"/>
    </location>
    <ligand>
        <name>1-deoxy-D-xylulose 5-phosphate</name>
        <dbReference type="ChEBI" id="CHEBI:57792"/>
    </ligand>
</feature>
<dbReference type="Pfam" id="PF02670">
    <property type="entry name" value="DXP_reductoisom"/>
    <property type="match status" value="1"/>
</dbReference>
<dbReference type="Pfam" id="PF13288">
    <property type="entry name" value="DXPR_C"/>
    <property type="match status" value="1"/>
</dbReference>
<keyword evidence="5 9" id="KW-0560">Oxidoreductase</keyword>
<comment type="catalytic activity">
    <reaction evidence="8">
        <text>2-C-methyl-D-erythritol 4-phosphate + NADP(+) = 1-deoxy-D-xylulose 5-phosphate + NADPH + H(+)</text>
        <dbReference type="Rhea" id="RHEA:13717"/>
        <dbReference type="ChEBI" id="CHEBI:15378"/>
        <dbReference type="ChEBI" id="CHEBI:57783"/>
        <dbReference type="ChEBI" id="CHEBI:57792"/>
        <dbReference type="ChEBI" id="CHEBI:58262"/>
        <dbReference type="ChEBI" id="CHEBI:58349"/>
        <dbReference type="EC" id="1.1.1.267"/>
    </reaction>
    <physiologicalReaction direction="right-to-left" evidence="8">
        <dbReference type="Rhea" id="RHEA:13719"/>
    </physiologicalReaction>
</comment>
<dbReference type="SUPFAM" id="SSF51735">
    <property type="entry name" value="NAD(P)-binding Rossmann-fold domains"/>
    <property type="match status" value="1"/>
</dbReference>
<feature type="binding site" evidence="9">
    <location>
        <position position="209"/>
    </location>
    <ligand>
        <name>1-deoxy-D-xylulose 5-phosphate</name>
        <dbReference type="ChEBI" id="CHEBI:57792"/>
    </ligand>
</feature>
<dbReference type="GO" id="GO:0051484">
    <property type="term" value="P:isopentenyl diphosphate biosynthetic process, methylerythritol 4-phosphate pathway involved in terpenoid biosynthetic process"/>
    <property type="evidence" value="ECO:0007669"/>
    <property type="project" value="UniProtKB-ARBA"/>
</dbReference>
<keyword evidence="7 9" id="KW-0414">Isoprene biosynthesis</keyword>
<keyword evidence="11" id="KW-1185">Reference proteome</keyword>
<keyword evidence="9" id="KW-0460">Magnesium</keyword>
<keyword evidence="3 9" id="KW-0479">Metal-binding</keyword>
<dbReference type="PANTHER" id="PTHR30525">
    <property type="entry name" value="1-DEOXY-D-XYLULOSE 5-PHOSPHATE REDUCTOISOMERASE"/>
    <property type="match status" value="1"/>
</dbReference>
<feature type="binding site" evidence="9">
    <location>
        <position position="202"/>
    </location>
    <ligand>
        <name>NADPH</name>
        <dbReference type="ChEBI" id="CHEBI:57783"/>
    </ligand>
</feature>
<dbReference type="GO" id="GO:0016853">
    <property type="term" value="F:isomerase activity"/>
    <property type="evidence" value="ECO:0007669"/>
    <property type="project" value="UniProtKB-KW"/>
</dbReference>
<proteinExistence type="inferred from homology"/>
<dbReference type="Proteomes" id="UP000275368">
    <property type="component" value="Chromosome"/>
</dbReference>
<dbReference type="GO" id="GO:0030145">
    <property type="term" value="F:manganese ion binding"/>
    <property type="evidence" value="ECO:0007669"/>
    <property type="project" value="TreeGrafter"/>
</dbReference>
<dbReference type="PANTHER" id="PTHR30525:SF0">
    <property type="entry name" value="1-DEOXY-D-XYLULOSE 5-PHOSPHATE REDUCTOISOMERASE, CHLOROPLASTIC"/>
    <property type="match status" value="1"/>
</dbReference>
<protein>
    <recommendedName>
        <fullName evidence="9">1-deoxy-D-xylulose 5-phosphate reductoisomerase</fullName>
        <shortName evidence="9">DXP reductoisomerase</shortName>
        <ecNumber evidence="9">1.1.1.267</ecNumber>
    </recommendedName>
    <alternativeName>
        <fullName evidence="9">1-deoxyxylulose-5-phosphate reductoisomerase</fullName>
    </alternativeName>
    <alternativeName>
        <fullName evidence="9">2-C-methyl-D-erythritol 4-phosphate synthase</fullName>
    </alternativeName>
</protein>
<evidence type="ECO:0000256" key="4">
    <source>
        <dbReference type="ARBA" id="ARBA00022857"/>
    </source>
</evidence>
<feature type="binding site" evidence="9">
    <location>
        <position position="196"/>
    </location>
    <ligand>
        <name>1-deoxy-D-xylulose 5-phosphate</name>
        <dbReference type="ChEBI" id="CHEBI:57792"/>
    </ligand>
</feature>
<dbReference type="Gene3D" id="1.10.1740.10">
    <property type="match status" value="1"/>
</dbReference>
<evidence type="ECO:0000256" key="7">
    <source>
        <dbReference type="ARBA" id="ARBA00023229"/>
    </source>
</evidence>
<dbReference type="KEGG" id="pbk:Back11_21820"/>
<dbReference type="InterPro" id="IPR036291">
    <property type="entry name" value="NAD(P)-bd_dom_sf"/>
</dbReference>
<dbReference type="UniPathway" id="UPA00056">
    <property type="reaction ID" value="UER00092"/>
</dbReference>
<feature type="binding site" evidence="9">
    <location>
        <position position="149"/>
    </location>
    <ligand>
        <name>1-deoxy-D-xylulose 5-phosphate</name>
        <dbReference type="ChEBI" id="CHEBI:57792"/>
    </ligand>
</feature>
<comment type="pathway">
    <text evidence="1 9">Isoprenoid biosynthesis; isopentenyl diphosphate biosynthesis via DXP pathway; isopentenyl diphosphate from 1-deoxy-D-xylulose 5-phosphate: step 1/6.</text>
</comment>
<dbReference type="InterPro" id="IPR036169">
    <property type="entry name" value="DXPR_C_sf"/>
</dbReference>
<dbReference type="HAMAP" id="MF_00183">
    <property type="entry name" value="DXP_reductoisom"/>
    <property type="match status" value="1"/>
</dbReference>
<dbReference type="PIRSF" id="PIRSF006205">
    <property type="entry name" value="Dxp_reductismrs"/>
    <property type="match status" value="1"/>
</dbReference>
<name>A0A3G9IPN6_9BACL</name>
<feature type="binding site" evidence="9">
    <location>
        <position position="148"/>
    </location>
    <ligand>
        <name>1-deoxy-D-xylulose 5-phosphate</name>
        <dbReference type="ChEBI" id="CHEBI:57792"/>
    </ligand>
</feature>
<dbReference type="AlphaFoldDB" id="A0A3G9IPN6"/>
<feature type="binding site" evidence="9">
    <location>
        <position position="13"/>
    </location>
    <ligand>
        <name>NADPH</name>
        <dbReference type="ChEBI" id="CHEBI:57783"/>
    </ligand>
</feature>
<feature type="binding site" evidence="9">
    <location>
        <position position="149"/>
    </location>
    <ligand>
        <name>Mn(2+)</name>
        <dbReference type="ChEBI" id="CHEBI:29035"/>
    </ligand>
</feature>
<dbReference type="InterPro" id="IPR013512">
    <property type="entry name" value="DXP_reductoisomerase_N"/>
</dbReference>
<dbReference type="InterPro" id="IPR026877">
    <property type="entry name" value="DXPR_C"/>
</dbReference>
<feature type="binding site" evidence="9">
    <location>
        <position position="214"/>
    </location>
    <ligand>
        <name>1-deoxy-D-xylulose 5-phosphate</name>
        <dbReference type="ChEBI" id="CHEBI:57792"/>
    </ligand>
</feature>
<feature type="binding site" evidence="9">
    <location>
        <position position="123"/>
    </location>
    <ligand>
        <name>NADPH</name>
        <dbReference type="ChEBI" id="CHEBI:57783"/>
    </ligand>
</feature>
<evidence type="ECO:0000256" key="6">
    <source>
        <dbReference type="ARBA" id="ARBA00023211"/>
    </source>
</evidence>
<dbReference type="GO" id="GO:0030604">
    <property type="term" value="F:1-deoxy-D-xylulose-5-phosphate reductoisomerase activity"/>
    <property type="evidence" value="ECO:0007669"/>
    <property type="project" value="UniProtKB-UniRule"/>
</dbReference>
<feature type="binding site" evidence="9">
    <location>
        <position position="121"/>
    </location>
    <ligand>
        <name>NADPH</name>
        <dbReference type="ChEBI" id="CHEBI:57783"/>
    </ligand>
</feature>
<feature type="binding site" evidence="9">
    <location>
        <position position="147"/>
    </location>
    <ligand>
        <name>Mn(2+)</name>
        <dbReference type="ChEBI" id="CHEBI:29035"/>
    </ligand>
</feature>
<dbReference type="SUPFAM" id="SSF69055">
    <property type="entry name" value="1-deoxy-D-xylulose-5-phosphate reductoisomerase, C-terminal domain"/>
    <property type="match status" value="1"/>
</dbReference>
<evidence type="ECO:0000256" key="2">
    <source>
        <dbReference type="ARBA" id="ARBA00006825"/>
    </source>
</evidence>
<dbReference type="Gene3D" id="3.40.50.720">
    <property type="entry name" value="NAD(P)-binding Rossmann-like Domain"/>
    <property type="match status" value="1"/>
</dbReference>
<evidence type="ECO:0000256" key="8">
    <source>
        <dbReference type="ARBA" id="ARBA00048543"/>
    </source>
</evidence>
<evidence type="ECO:0000256" key="1">
    <source>
        <dbReference type="ARBA" id="ARBA00005094"/>
    </source>
</evidence>
<comment type="caution">
    <text evidence="9">Lacks conserved residue(s) required for the propagation of feature annotation.</text>
</comment>
<feature type="binding site" evidence="9">
    <location>
        <position position="38"/>
    </location>
    <ligand>
        <name>NADPH</name>
        <dbReference type="ChEBI" id="CHEBI:57783"/>
    </ligand>
</feature>
<dbReference type="InterPro" id="IPR013644">
    <property type="entry name" value="DXP_reductoisomerase_C"/>
</dbReference>
<dbReference type="EMBL" id="AP019308">
    <property type="protein sequence ID" value="BBH20837.1"/>
    <property type="molecule type" value="Genomic_DNA"/>
</dbReference>
<dbReference type="RefSeq" id="WP_125656340.1">
    <property type="nucleotide sequence ID" value="NZ_AP019308.1"/>
</dbReference>
<dbReference type="GO" id="GO:0070402">
    <property type="term" value="F:NADPH binding"/>
    <property type="evidence" value="ECO:0007669"/>
    <property type="project" value="InterPro"/>
</dbReference>
<feature type="binding site" evidence="9">
    <location>
        <position position="36"/>
    </location>
    <ligand>
        <name>NADPH</name>
        <dbReference type="ChEBI" id="CHEBI:57783"/>
    </ligand>
</feature>
<dbReference type="Pfam" id="PF08436">
    <property type="entry name" value="DXP_redisom_C"/>
    <property type="match status" value="1"/>
</dbReference>
<evidence type="ECO:0000313" key="11">
    <source>
        <dbReference type="Proteomes" id="UP000275368"/>
    </source>
</evidence>
<accession>A0A3G9IPN6</accession>
<dbReference type="NCBIfam" id="TIGR00243">
    <property type="entry name" value="Dxr"/>
    <property type="match status" value="1"/>
</dbReference>
<feature type="binding site" evidence="9">
    <location>
        <position position="122"/>
    </location>
    <ligand>
        <name>1-deoxy-D-xylulose 5-phosphate</name>
        <dbReference type="ChEBI" id="CHEBI:57792"/>
    </ligand>
</feature>
<gene>
    <name evidence="10" type="primary">dxr2</name>
    <name evidence="9" type="synonym">dxr</name>
    <name evidence="10" type="ORF">Back11_21820</name>
</gene>
<sequence>MKKLTILGSTGSIGTQTLDVVNSDREAYEIQGLAAGSNIKLLIEQAKHFQPKVVCVSSKALAEEAKPYLPAGTSVVYGEEGLIEIAAGTDADTVVTAIVGSRGLNATLAAINEGKHIGLANKETLVTAGHIVMKQAKARGVKILPIDSEHSAIFQCLNGEIRSTVKAITLTASGGSFRDRTRKELEGVTVKEALNHPNWSMGAKITIDSATMANKGLEVIEAHWLFNLSYEQINVLLHPESIIHSYVEFIDNSIIAQLGLPDMRVPIQYALTYPDRQPTPTESLNLAKIAALHFREMDFDRYPCLRMAFDSGKAGQSAPTVFNAANETAVARFLGGEITFLDIERVIETVLSRHIIVDVPDVQSIAEVDAWARKEASLV</sequence>
<comment type="similarity">
    <text evidence="2 9">Belongs to the DXR family.</text>
</comment>
<organism evidence="10 11">
    <name type="scientific">Paenibacillus baekrokdamisoli</name>
    <dbReference type="NCBI Taxonomy" id="1712516"/>
    <lineage>
        <taxon>Bacteria</taxon>
        <taxon>Bacillati</taxon>
        <taxon>Bacillota</taxon>
        <taxon>Bacilli</taxon>
        <taxon>Bacillales</taxon>
        <taxon>Paenibacillaceae</taxon>
        <taxon>Paenibacillus</taxon>
    </lineage>
</organism>
<dbReference type="OrthoDB" id="9806546at2"/>
<feature type="binding site" evidence="9">
    <location>
        <position position="12"/>
    </location>
    <ligand>
        <name>NADPH</name>
        <dbReference type="ChEBI" id="CHEBI:57783"/>
    </ligand>
</feature>
<comment type="cofactor">
    <cofactor evidence="9">
        <name>Mg(2+)</name>
        <dbReference type="ChEBI" id="CHEBI:18420"/>
    </cofactor>
    <cofactor evidence="9">
        <name>Mn(2+)</name>
        <dbReference type="ChEBI" id="CHEBI:29035"/>
    </cofactor>
</comment>
<feature type="binding site" evidence="9">
    <location>
        <position position="218"/>
    </location>
    <ligand>
        <name>1-deoxy-D-xylulose 5-phosphate</name>
        <dbReference type="ChEBI" id="CHEBI:57792"/>
    </ligand>
</feature>
<reference evidence="10 11" key="1">
    <citation type="submission" date="2018-11" db="EMBL/GenBank/DDBJ databases">
        <title>Complete genome sequence of Paenibacillus baekrokdamisoli strain KCTC 33723.</title>
        <authorList>
            <person name="Kang S.W."/>
            <person name="Lee K.C."/>
            <person name="Kim K.K."/>
            <person name="Kim J.S."/>
            <person name="Kim D.S."/>
            <person name="Ko S.H."/>
            <person name="Yang S.H."/>
            <person name="Lee J.S."/>
        </authorList>
    </citation>
    <scope>NUCLEOTIDE SEQUENCE [LARGE SCALE GENOMIC DNA]</scope>
    <source>
        <strain evidence="10 11">KCTC 33723</strain>
    </source>
</reference>
<evidence type="ECO:0000313" key="10">
    <source>
        <dbReference type="EMBL" id="BBH20837.1"/>
    </source>
</evidence>
<feature type="binding site" evidence="9">
    <location>
        <position position="10"/>
    </location>
    <ligand>
        <name>NADPH</name>
        <dbReference type="ChEBI" id="CHEBI:57783"/>
    </ligand>
</feature>
<feature type="binding site" evidence="9">
    <location>
        <position position="11"/>
    </location>
    <ligand>
        <name>NADPH</name>
        <dbReference type="ChEBI" id="CHEBI:57783"/>
    </ligand>
</feature>
<dbReference type="FunFam" id="3.40.50.720:FF:000045">
    <property type="entry name" value="1-deoxy-D-xylulose 5-phosphate reductoisomerase"/>
    <property type="match status" value="1"/>
</dbReference>
<evidence type="ECO:0000256" key="9">
    <source>
        <dbReference type="HAMAP-Rule" id="MF_00183"/>
    </source>
</evidence>
<keyword evidence="10" id="KW-0413">Isomerase</keyword>
<keyword evidence="6 9" id="KW-0464">Manganese</keyword>
<feature type="binding site" evidence="9">
    <location>
        <position position="173"/>
    </location>
    <ligand>
        <name>1-deoxy-D-xylulose 5-phosphate</name>
        <dbReference type="ChEBI" id="CHEBI:57792"/>
    </ligand>
</feature>
<comment type="function">
    <text evidence="9">Catalyzes the NADPH-dependent rearrangement and reduction of 1-deoxy-D-xylulose-5-phosphate (DXP) to 2-C-methyl-D-erythritol 4-phosphate (MEP).</text>
</comment>
<keyword evidence="4 9" id="KW-0521">NADP</keyword>
<evidence type="ECO:0000256" key="5">
    <source>
        <dbReference type="ARBA" id="ARBA00023002"/>
    </source>
</evidence>
<dbReference type="EC" id="1.1.1.267" evidence="9"/>
<evidence type="ECO:0000256" key="3">
    <source>
        <dbReference type="ARBA" id="ARBA00022723"/>
    </source>
</evidence>
<feature type="binding site" evidence="9">
    <location>
        <position position="218"/>
    </location>
    <ligand>
        <name>Mn(2+)</name>
        <dbReference type="ChEBI" id="CHEBI:29035"/>
    </ligand>
</feature>